<name>A0A6B0V760_IXORI</name>
<accession>A0A6B0V760</accession>
<organism evidence="2">
    <name type="scientific">Ixodes ricinus</name>
    <name type="common">Common tick</name>
    <name type="synonym">Acarus ricinus</name>
    <dbReference type="NCBI Taxonomy" id="34613"/>
    <lineage>
        <taxon>Eukaryota</taxon>
        <taxon>Metazoa</taxon>
        <taxon>Ecdysozoa</taxon>
        <taxon>Arthropoda</taxon>
        <taxon>Chelicerata</taxon>
        <taxon>Arachnida</taxon>
        <taxon>Acari</taxon>
        <taxon>Parasitiformes</taxon>
        <taxon>Ixodida</taxon>
        <taxon>Ixodoidea</taxon>
        <taxon>Ixodidae</taxon>
        <taxon>Ixodinae</taxon>
        <taxon>Ixodes</taxon>
    </lineage>
</organism>
<reference evidence="2" key="1">
    <citation type="submission" date="2019-12" db="EMBL/GenBank/DDBJ databases">
        <title>An insight into the sialome of adult female Ixodes ricinus ticks feeding for 6 days.</title>
        <authorList>
            <person name="Perner J."/>
            <person name="Ribeiro J.M.C."/>
        </authorList>
    </citation>
    <scope>NUCLEOTIDE SEQUENCE</scope>
    <source>
        <strain evidence="2">Semi-engorged</strain>
        <tissue evidence="2">Salivary glands</tissue>
    </source>
</reference>
<protein>
    <submittedName>
        <fullName evidence="2">Putative lipocalin</fullName>
    </submittedName>
</protein>
<dbReference type="AlphaFoldDB" id="A0A6B0V760"/>
<feature type="chain" id="PRO_5025426836" evidence="1">
    <location>
        <begin position="18"/>
        <end position="281"/>
    </location>
</feature>
<proteinExistence type="predicted"/>
<evidence type="ECO:0000256" key="1">
    <source>
        <dbReference type="SAM" id="SignalP"/>
    </source>
</evidence>
<evidence type="ECO:0000313" key="2">
    <source>
        <dbReference type="EMBL" id="MXU97624.1"/>
    </source>
</evidence>
<dbReference type="EMBL" id="GIFC01015541">
    <property type="protein sequence ID" value="MXU97624.1"/>
    <property type="molecule type" value="Transcribed_RNA"/>
</dbReference>
<feature type="signal peptide" evidence="1">
    <location>
        <begin position="1"/>
        <end position="17"/>
    </location>
</feature>
<keyword evidence="1" id="KW-0732">Signal</keyword>
<sequence length="281" mass="31463">MSKMRALILTLFATCFATKEMFDKYYLNIDSDVTSEVDVPIADPKGYTVSLEENEEGAGASHAACMKYRGVSAVNEILENVLLGVFLRYALNDASLGVIGRNDVGGDLPFLLSAQVELTKRLGVSIVLEITNILMAPAKLSTEIGYQTSGVQMYGPTILMEVEKYYKNSLNPDIICVITKLKFYSENLNEQLGFSTSTTLCEKMVPILLTFDWETEDDVPSTAKLLAQLIISSRNYVNWSTFSKKAEYFDGCNIRHRPKGDEDDDPDTYYVLPFDEDQYYG</sequence>